<comment type="caution">
    <text evidence="3">The sequence shown here is derived from an EMBL/GenBank/DDBJ whole genome shotgun (WGS) entry which is preliminary data.</text>
</comment>
<dbReference type="EMBL" id="JADOTZ010000001">
    <property type="protein sequence ID" value="MBG6084140.1"/>
    <property type="molecule type" value="Genomic_DNA"/>
</dbReference>
<feature type="region of interest" description="Disordered" evidence="1">
    <location>
        <begin position="1"/>
        <end position="26"/>
    </location>
</feature>
<evidence type="ECO:0000256" key="2">
    <source>
        <dbReference type="SAM" id="Phobius"/>
    </source>
</evidence>
<dbReference type="RefSeq" id="WP_196835491.1">
    <property type="nucleotide sequence ID" value="NZ_JADOTZ010000001.1"/>
</dbReference>
<keyword evidence="2" id="KW-0472">Membrane</keyword>
<evidence type="ECO:0000256" key="1">
    <source>
        <dbReference type="SAM" id="MobiDB-lite"/>
    </source>
</evidence>
<feature type="compositionally biased region" description="Polar residues" evidence="1">
    <location>
        <begin position="1"/>
        <end position="13"/>
    </location>
</feature>
<protein>
    <submittedName>
        <fullName evidence="3">Uncharacterized protein</fullName>
    </submittedName>
</protein>
<feature type="transmembrane region" description="Helical" evidence="2">
    <location>
        <begin position="64"/>
        <end position="86"/>
    </location>
</feature>
<feature type="transmembrane region" description="Helical" evidence="2">
    <location>
        <begin position="134"/>
        <end position="159"/>
    </location>
</feature>
<dbReference type="Proteomes" id="UP000625033">
    <property type="component" value="Unassembled WGS sequence"/>
</dbReference>
<accession>A0A931GEI2</accession>
<keyword evidence="2" id="KW-0812">Transmembrane</keyword>
<keyword evidence="4" id="KW-1185">Reference proteome</keyword>
<feature type="transmembrane region" description="Helical" evidence="2">
    <location>
        <begin position="93"/>
        <end position="114"/>
    </location>
</feature>
<evidence type="ECO:0000313" key="3">
    <source>
        <dbReference type="EMBL" id="MBG6084140.1"/>
    </source>
</evidence>
<sequence>MADHSAASSTTDHPSADPPAHRVNEHGVPVRPTAVRAARGLLLGAGALLVIVYLVVLVSPSLMVAGGVTVLLQPSGLGFGSMLLFLASPLVKFLAVLLVGGMAGCYVLCAFLIFTGHHRARVWATVASAASMPFFAAPAPTLLLFIPLISLGALLSMWLPSASAYMRAAAAYKASFVSGSLRPAPAAVC</sequence>
<organism evidence="3 4">
    <name type="scientific">Zhihengliuella flava</name>
    <dbReference type="NCBI Taxonomy" id="1285193"/>
    <lineage>
        <taxon>Bacteria</taxon>
        <taxon>Bacillati</taxon>
        <taxon>Actinomycetota</taxon>
        <taxon>Actinomycetes</taxon>
        <taxon>Micrococcales</taxon>
        <taxon>Micrococcaceae</taxon>
        <taxon>Zhihengliuella</taxon>
    </lineage>
</organism>
<keyword evidence="2" id="KW-1133">Transmembrane helix</keyword>
<name>A0A931GEI2_9MICC</name>
<reference evidence="3" key="1">
    <citation type="submission" date="2020-11" db="EMBL/GenBank/DDBJ databases">
        <title>Sequencing the genomes of 1000 actinobacteria strains.</title>
        <authorList>
            <person name="Klenk H.-P."/>
        </authorList>
    </citation>
    <scope>NUCLEOTIDE SEQUENCE</scope>
    <source>
        <strain evidence="3">DSM 26152</strain>
    </source>
</reference>
<dbReference type="AlphaFoldDB" id="A0A931GEI2"/>
<feature type="transmembrane region" description="Helical" evidence="2">
    <location>
        <begin position="40"/>
        <end position="58"/>
    </location>
</feature>
<gene>
    <name evidence="3" type="ORF">IW252_000907</name>
</gene>
<evidence type="ECO:0000313" key="4">
    <source>
        <dbReference type="Proteomes" id="UP000625033"/>
    </source>
</evidence>
<proteinExistence type="predicted"/>